<dbReference type="KEGG" id="wfu:AXE80_12030"/>
<dbReference type="InterPro" id="IPR031345">
    <property type="entry name" value="T9SS_Plug_N"/>
</dbReference>
<gene>
    <name evidence="2" type="ORF">AXE80_12030</name>
</gene>
<proteinExistence type="predicted"/>
<dbReference type="EMBL" id="CP014224">
    <property type="protein sequence ID" value="ANW96961.1"/>
    <property type="molecule type" value="Genomic_DNA"/>
</dbReference>
<dbReference type="RefSeq" id="WP_068827660.1">
    <property type="nucleotide sequence ID" value="NZ_CP014224.1"/>
</dbReference>
<name>A0A1B1Y862_9FLAO</name>
<dbReference type="AlphaFoldDB" id="A0A1B1Y862"/>
<sequence>MLFKYLVILLISPIALYAQISDAFHIKTVSIKNSNRDFSETIQPLNSSFSFSFDDINGYQDEYYYLITLCEIDWTPSKIPTSYYIDGFNNMQINNMENSFGTLHNYTHYEFSIPNEDTKITKSGNYLFQILNEENEVVCERKIVLYENKISVSVNISESRDLSSFNEKQAVSLVIQNNGLPINFPNSEIQTFIFQNSDPQIRSPFLKPTFTERNTYTYRPSKETEFIAGNEFLNFDNNEILRNTRYISSSYREDNYFNTILFTQKSRANSTYTYNPDINGNFVVRNFRSNTPETEAEYSNVLFTLTNLQEYKDKDIYVYGAFNNYQINDENKLNLDESGKYLTCSIFLKQGFYNYDFVVYDNQKIDKKTISGSYFETENNYEALVYFQPTNSIYYEVVGYGIGNSKQQIEN</sequence>
<protein>
    <recommendedName>
        <fullName evidence="1">Type 9 secretion system plug protein N-terminal domain-containing protein</fullName>
    </recommendedName>
</protein>
<feature type="domain" description="Type 9 secretion system plug protein N-terminal" evidence="1">
    <location>
        <begin position="26"/>
        <end position="147"/>
    </location>
</feature>
<organism evidence="2 3">
    <name type="scientific">Wenyingzhuangia fucanilytica</name>
    <dbReference type="NCBI Taxonomy" id="1790137"/>
    <lineage>
        <taxon>Bacteria</taxon>
        <taxon>Pseudomonadati</taxon>
        <taxon>Bacteroidota</taxon>
        <taxon>Flavobacteriia</taxon>
        <taxon>Flavobacteriales</taxon>
        <taxon>Flavobacteriaceae</taxon>
        <taxon>Wenyingzhuangia</taxon>
    </lineage>
</organism>
<accession>A0A1B1Y862</accession>
<dbReference type="STRING" id="1790137.AXE80_12030"/>
<evidence type="ECO:0000313" key="3">
    <source>
        <dbReference type="Proteomes" id="UP000092967"/>
    </source>
</evidence>
<dbReference type="InterPro" id="IPR013783">
    <property type="entry name" value="Ig-like_fold"/>
</dbReference>
<evidence type="ECO:0000313" key="2">
    <source>
        <dbReference type="EMBL" id="ANW96961.1"/>
    </source>
</evidence>
<dbReference type="Gene3D" id="2.60.40.10">
    <property type="entry name" value="Immunoglobulins"/>
    <property type="match status" value="1"/>
</dbReference>
<evidence type="ECO:0000259" key="1">
    <source>
        <dbReference type="Pfam" id="PF17116"/>
    </source>
</evidence>
<keyword evidence="3" id="KW-1185">Reference proteome</keyword>
<dbReference type="OrthoDB" id="1522602at2"/>
<dbReference type="Proteomes" id="UP000092967">
    <property type="component" value="Chromosome"/>
</dbReference>
<reference evidence="2 3" key="1">
    <citation type="submission" date="2016-02" db="EMBL/GenBank/DDBJ databases">
        <authorList>
            <person name="Wen L."/>
            <person name="He K."/>
            <person name="Yang H."/>
        </authorList>
    </citation>
    <scope>NUCLEOTIDE SEQUENCE [LARGE SCALE GENOMIC DNA]</scope>
    <source>
        <strain evidence="2 3">CZ1127</strain>
    </source>
</reference>
<dbReference type="Pfam" id="PF17116">
    <property type="entry name" value="T9SS_plug_1st"/>
    <property type="match status" value="1"/>
</dbReference>